<dbReference type="Proteomes" id="UP001337655">
    <property type="component" value="Unassembled WGS sequence"/>
</dbReference>
<name>A0AAV9PN26_9PEZI</name>
<accession>A0AAV9PN26</accession>
<dbReference type="EMBL" id="JAVRRT010000001">
    <property type="protein sequence ID" value="KAK5175319.1"/>
    <property type="molecule type" value="Genomic_DNA"/>
</dbReference>
<feature type="compositionally biased region" description="Acidic residues" evidence="1">
    <location>
        <begin position="141"/>
        <end position="161"/>
    </location>
</feature>
<feature type="region of interest" description="Disordered" evidence="1">
    <location>
        <begin position="120"/>
        <end position="161"/>
    </location>
</feature>
<evidence type="ECO:0000313" key="2">
    <source>
        <dbReference type="EMBL" id="KAK5175319.1"/>
    </source>
</evidence>
<evidence type="ECO:0000313" key="3">
    <source>
        <dbReference type="Proteomes" id="UP001337655"/>
    </source>
</evidence>
<protein>
    <submittedName>
        <fullName evidence="2">Uncharacterized protein</fullName>
    </submittedName>
</protein>
<dbReference type="RefSeq" id="XP_064663957.1">
    <property type="nucleotide sequence ID" value="XM_064797723.1"/>
</dbReference>
<keyword evidence="3" id="KW-1185">Reference proteome</keyword>
<sequence length="258" mass="29083">MTALEATKTPSSVAGELRTPINMTEQTALEREFQQQRASDRAYYFQHVRDFITRDQLKWAAKSTSDRKKAISAKRTNLIKKRNGDVGMRTTGFRFPDLHDDVTERAWLLGHFADYIDWTGPGAKRGKGARQTGGPTSYEDPSTEGEESEEEYEEDGDDEEVMPVKQEVEEKQETVPMPKTPAKTVEKEVPVTTFSVALMLQENPHLATKPYWGFNDMMEIVLIVPQGDATEKADGEGYGTKRKAEEFVGEDAAKRARV</sequence>
<evidence type="ECO:0000256" key="1">
    <source>
        <dbReference type="SAM" id="MobiDB-lite"/>
    </source>
</evidence>
<dbReference type="AlphaFoldDB" id="A0AAV9PN26"/>
<organism evidence="2 3">
    <name type="scientific">Saxophila tyrrhenica</name>
    <dbReference type="NCBI Taxonomy" id="1690608"/>
    <lineage>
        <taxon>Eukaryota</taxon>
        <taxon>Fungi</taxon>
        <taxon>Dikarya</taxon>
        <taxon>Ascomycota</taxon>
        <taxon>Pezizomycotina</taxon>
        <taxon>Dothideomycetes</taxon>
        <taxon>Dothideomycetidae</taxon>
        <taxon>Mycosphaerellales</taxon>
        <taxon>Extremaceae</taxon>
        <taxon>Saxophila</taxon>
    </lineage>
</organism>
<dbReference type="GeneID" id="89921807"/>
<gene>
    <name evidence="2" type="ORF">LTR77_000457</name>
</gene>
<proteinExistence type="predicted"/>
<comment type="caution">
    <text evidence="2">The sequence shown here is derived from an EMBL/GenBank/DDBJ whole genome shotgun (WGS) entry which is preliminary data.</text>
</comment>
<reference evidence="2 3" key="1">
    <citation type="submission" date="2023-08" db="EMBL/GenBank/DDBJ databases">
        <title>Black Yeasts Isolated from many extreme environments.</title>
        <authorList>
            <person name="Coleine C."/>
            <person name="Stajich J.E."/>
            <person name="Selbmann L."/>
        </authorList>
    </citation>
    <scope>NUCLEOTIDE SEQUENCE [LARGE SCALE GENOMIC DNA]</scope>
    <source>
        <strain evidence="2 3">CCFEE 5935</strain>
    </source>
</reference>